<reference evidence="7 8" key="1">
    <citation type="submission" date="2015-09" db="EMBL/GenBank/DDBJ databases">
        <authorList>
            <consortium name="Pathogen Informatics"/>
        </authorList>
    </citation>
    <scope>NUCLEOTIDE SEQUENCE [LARGE SCALE GENOMIC DNA]</scope>
    <source>
        <strain evidence="7 8">2789STDY5608850</strain>
    </source>
</reference>
<accession>A0A174GE79</accession>
<evidence type="ECO:0000256" key="1">
    <source>
        <dbReference type="ARBA" id="ARBA00022475"/>
    </source>
</evidence>
<keyword evidence="1" id="KW-1003">Cell membrane</keyword>
<gene>
    <name evidence="7" type="ORF">ERS852407_03313</name>
</gene>
<keyword evidence="3" id="KW-0472">Membrane</keyword>
<dbReference type="PROSITE" id="PS51257">
    <property type="entry name" value="PROKAR_LIPOPROTEIN"/>
    <property type="match status" value="1"/>
</dbReference>
<dbReference type="PANTHER" id="PTHR43649">
    <property type="entry name" value="ARABINOSE-BINDING PROTEIN-RELATED"/>
    <property type="match status" value="1"/>
</dbReference>
<evidence type="ECO:0000313" key="7">
    <source>
        <dbReference type="EMBL" id="CUO59438.1"/>
    </source>
</evidence>
<evidence type="ECO:0000256" key="2">
    <source>
        <dbReference type="ARBA" id="ARBA00022729"/>
    </source>
</evidence>
<organism evidence="7 8">
    <name type="scientific">Hungatella hathewayi</name>
    <dbReference type="NCBI Taxonomy" id="154046"/>
    <lineage>
        <taxon>Bacteria</taxon>
        <taxon>Bacillati</taxon>
        <taxon>Bacillota</taxon>
        <taxon>Clostridia</taxon>
        <taxon>Lachnospirales</taxon>
        <taxon>Lachnospiraceae</taxon>
        <taxon>Hungatella</taxon>
    </lineage>
</organism>
<name>A0A174GE79_9FIRM</name>
<dbReference type="Gene3D" id="3.40.190.10">
    <property type="entry name" value="Periplasmic binding protein-like II"/>
    <property type="match status" value="2"/>
</dbReference>
<evidence type="ECO:0000313" key="8">
    <source>
        <dbReference type="Proteomes" id="UP000095651"/>
    </source>
</evidence>
<dbReference type="EMBL" id="CYZE01000008">
    <property type="protein sequence ID" value="CUO59438.1"/>
    <property type="molecule type" value="Genomic_DNA"/>
</dbReference>
<evidence type="ECO:0000256" key="4">
    <source>
        <dbReference type="ARBA" id="ARBA00023139"/>
    </source>
</evidence>
<dbReference type="InterPro" id="IPR050490">
    <property type="entry name" value="Bact_solute-bd_prot1"/>
</dbReference>
<evidence type="ECO:0000256" key="3">
    <source>
        <dbReference type="ARBA" id="ARBA00023136"/>
    </source>
</evidence>
<feature type="signal peptide" evidence="6">
    <location>
        <begin position="1"/>
        <end position="19"/>
    </location>
</feature>
<sequence>MKKGAALLAGVLAAAAVLSGCGGQGNNGSTTSADSAAAESTTEGNAKASGEKVTISLLSWNTDEILGEFIAGFEQENPNIKIDLQYVPPVQQYVDKFSVLAASGQMTDMFYIAAENKQEVISKGVAEDISDMEIFSRIDPATSATYGKDGKIYGYSPDAWIGGIFYNKDLFEQAGIEKEPETWQDFVDCAAKLKAIGVEPYLDDADNVHNLAQDLYQCSVISQEPDADVQINEGKATFQEKYTEPLKLWYNDMIASGLYSQMALGLNSDQVIDMFANGEVAMMHGGPWNIAMIEQKNPELNYDIFGLSDNSGNRVLPGAVNVGLSVSTTSEHKDACRAFIEYMARDENIVKWQKVTNNAIIVEGIDYTMGTVFEKFKEDAVSGSFYLPQIVWNNSSGIYKEFLSGIQDTITGADTIENIPVRLDEKQAELSQ</sequence>
<keyword evidence="2 6" id="KW-0732">Signal</keyword>
<evidence type="ECO:0000256" key="5">
    <source>
        <dbReference type="ARBA" id="ARBA00023288"/>
    </source>
</evidence>
<dbReference type="SUPFAM" id="SSF53850">
    <property type="entry name" value="Periplasmic binding protein-like II"/>
    <property type="match status" value="1"/>
</dbReference>
<evidence type="ECO:0000256" key="6">
    <source>
        <dbReference type="SAM" id="SignalP"/>
    </source>
</evidence>
<dbReference type="InterPro" id="IPR006059">
    <property type="entry name" value="SBP"/>
</dbReference>
<dbReference type="RefSeq" id="WP_055656841.1">
    <property type="nucleotide sequence ID" value="NZ_CABIXC010000008.1"/>
</dbReference>
<dbReference type="PANTHER" id="PTHR43649:SF33">
    <property type="entry name" value="POLYGALACTURONAN_RHAMNOGALACTURONAN-BINDING PROTEIN YTCQ"/>
    <property type="match status" value="1"/>
</dbReference>
<dbReference type="Proteomes" id="UP000095651">
    <property type="component" value="Unassembled WGS sequence"/>
</dbReference>
<keyword evidence="5" id="KW-0449">Lipoprotein</keyword>
<protein>
    <submittedName>
        <fullName evidence="7">Extracellular solute-binding protein</fullName>
    </submittedName>
</protein>
<keyword evidence="4" id="KW-0564">Palmitate</keyword>
<feature type="chain" id="PRO_5038923450" evidence="6">
    <location>
        <begin position="20"/>
        <end position="432"/>
    </location>
</feature>
<dbReference type="Pfam" id="PF01547">
    <property type="entry name" value="SBP_bac_1"/>
    <property type="match status" value="1"/>
</dbReference>
<proteinExistence type="predicted"/>
<dbReference type="AlphaFoldDB" id="A0A174GE79"/>